<sequence length="330" mass="37593">MSYEQEPFMILATMSRWYVVSRAIHVVAQLGLANYMSDEPISIEQLAEQSNTKPELLARLMRFLSAYKLFNFQQNGYSLTELSKPLRDDDPHSIRDVLCMADESWWQAFSQFDESLKTGKSAFYHQHGDHFFNYLSKNPQKQANFDRGMAKLSTYDDDTISKSYNFGELTSIVDMGGGRGGMVQSIAKHYPTVNVILFDTPAVINQLNAHEFPPQARLIAGDFLKEIPMADAYLFKGVLHDFDDATMQQILTNCAQQMPKKSTLFIAEQVMPDDNTPHPNKTMDIVMMVLLGGRQRTLSEWQQSIEPLGFHFEASYNTTSLFTLMKFSPS</sequence>
<dbReference type="InterPro" id="IPR012967">
    <property type="entry name" value="COMT_dimerisation"/>
</dbReference>
<evidence type="ECO:0000259" key="5">
    <source>
        <dbReference type="Pfam" id="PF00891"/>
    </source>
</evidence>
<dbReference type="PIRSF" id="PIRSF005739">
    <property type="entry name" value="O-mtase"/>
    <property type="match status" value="1"/>
</dbReference>
<dbReference type="Gene3D" id="3.40.50.150">
    <property type="entry name" value="Vaccinia Virus protein VP39"/>
    <property type="match status" value="1"/>
</dbReference>
<evidence type="ECO:0000313" key="7">
    <source>
        <dbReference type="EMBL" id="STX28717.1"/>
    </source>
</evidence>
<dbReference type="InterPro" id="IPR016461">
    <property type="entry name" value="COMT-like"/>
</dbReference>
<dbReference type="InterPro" id="IPR029063">
    <property type="entry name" value="SAM-dependent_MTases_sf"/>
</dbReference>
<dbReference type="Pfam" id="PF00891">
    <property type="entry name" value="Methyltransf_2"/>
    <property type="match status" value="1"/>
</dbReference>
<dbReference type="PROSITE" id="PS51683">
    <property type="entry name" value="SAM_OMT_II"/>
    <property type="match status" value="1"/>
</dbReference>
<dbReference type="Gene3D" id="1.10.10.10">
    <property type="entry name" value="Winged helix-like DNA-binding domain superfamily/Winged helix DNA-binding domain"/>
    <property type="match status" value="1"/>
</dbReference>
<evidence type="ECO:0000313" key="8">
    <source>
        <dbReference type="Proteomes" id="UP000254968"/>
    </source>
</evidence>
<keyword evidence="1 7" id="KW-0489">Methyltransferase</keyword>
<dbReference type="GO" id="GO:0008171">
    <property type="term" value="F:O-methyltransferase activity"/>
    <property type="evidence" value="ECO:0007669"/>
    <property type="project" value="InterPro"/>
</dbReference>
<organism evidence="7 8">
    <name type="scientific">Legionella beliardensis</name>
    <dbReference type="NCBI Taxonomy" id="91822"/>
    <lineage>
        <taxon>Bacteria</taxon>
        <taxon>Pseudomonadati</taxon>
        <taxon>Pseudomonadota</taxon>
        <taxon>Gammaproteobacteria</taxon>
        <taxon>Legionellales</taxon>
        <taxon>Legionellaceae</taxon>
        <taxon>Legionella</taxon>
    </lineage>
</organism>
<evidence type="ECO:0000256" key="1">
    <source>
        <dbReference type="ARBA" id="ARBA00022603"/>
    </source>
</evidence>
<dbReference type="RefSeq" id="WP_115302442.1">
    <property type="nucleotide sequence ID" value="NZ_CAAAHO010000001.1"/>
</dbReference>
<keyword evidence="8" id="KW-1185">Reference proteome</keyword>
<dbReference type="EMBL" id="UGNV01000001">
    <property type="protein sequence ID" value="STX28717.1"/>
    <property type="molecule type" value="Genomic_DNA"/>
</dbReference>
<gene>
    <name evidence="7" type="primary">tcmN</name>
    <name evidence="7" type="ORF">NCTC13315_01250</name>
</gene>
<dbReference type="PANTHER" id="PTHR43712:SF2">
    <property type="entry name" value="O-METHYLTRANSFERASE CICE"/>
    <property type="match status" value="1"/>
</dbReference>
<keyword evidence="2 7" id="KW-0808">Transferase</keyword>
<feature type="active site" description="Proton acceptor" evidence="4">
    <location>
        <position position="240"/>
    </location>
</feature>
<dbReference type="SUPFAM" id="SSF53335">
    <property type="entry name" value="S-adenosyl-L-methionine-dependent methyltransferases"/>
    <property type="match status" value="1"/>
</dbReference>
<dbReference type="OrthoDB" id="9766840at2"/>
<dbReference type="AlphaFoldDB" id="A0A378I0J6"/>
<dbReference type="InterPro" id="IPR001077">
    <property type="entry name" value="COMT_C"/>
</dbReference>
<dbReference type="GO" id="GO:0032259">
    <property type="term" value="P:methylation"/>
    <property type="evidence" value="ECO:0007669"/>
    <property type="project" value="UniProtKB-KW"/>
</dbReference>
<evidence type="ECO:0000259" key="6">
    <source>
        <dbReference type="Pfam" id="PF08100"/>
    </source>
</evidence>
<dbReference type="Pfam" id="PF08100">
    <property type="entry name" value="Dimerisation"/>
    <property type="match status" value="1"/>
</dbReference>
<dbReference type="SUPFAM" id="SSF46785">
    <property type="entry name" value="Winged helix' DNA-binding domain"/>
    <property type="match status" value="1"/>
</dbReference>
<protein>
    <submittedName>
        <fullName evidence="7">O-methyltransferase</fullName>
    </submittedName>
</protein>
<evidence type="ECO:0000256" key="3">
    <source>
        <dbReference type="ARBA" id="ARBA00022691"/>
    </source>
</evidence>
<dbReference type="Proteomes" id="UP000254968">
    <property type="component" value="Unassembled WGS sequence"/>
</dbReference>
<dbReference type="PANTHER" id="PTHR43712">
    <property type="entry name" value="PUTATIVE (AFU_ORTHOLOGUE AFUA_4G14580)-RELATED"/>
    <property type="match status" value="1"/>
</dbReference>
<feature type="domain" description="O-methyltransferase dimerisation" evidence="6">
    <location>
        <begin position="18"/>
        <end position="84"/>
    </location>
</feature>
<proteinExistence type="predicted"/>
<keyword evidence="3" id="KW-0949">S-adenosyl-L-methionine</keyword>
<accession>A0A378I0J6</accession>
<name>A0A378I0J6_9GAMM</name>
<reference evidence="7 8" key="1">
    <citation type="submission" date="2018-06" db="EMBL/GenBank/DDBJ databases">
        <authorList>
            <consortium name="Pathogen Informatics"/>
            <person name="Doyle S."/>
        </authorList>
    </citation>
    <scope>NUCLEOTIDE SEQUENCE [LARGE SCALE GENOMIC DNA]</scope>
    <source>
        <strain evidence="7 8">NCTC13315</strain>
    </source>
</reference>
<feature type="domain" description="O-methyltransferase C-terminal" evidence="5">
    <location>
        <begin position="111"/>
        <end position="310"/>
    </location>
</feature>
<evidence type="ECO:0000256" key="4">
    <source>
        <dbReference type="PIRSR" id="PIRSR005739-1"/>
    </source>
</evidence>
<dbReference type="InterPro" id="IPR036388">
    <property type="entry name" value="WH-like_DNA-bd_sf"/>
</dbReference>
<evidence type="ECO:0000256" key="2">
    <source>
        <dbReference type="ARBA" id="ARBA00022679"/>
    </source>
</evidence>
<dbReference type="InterPro" id="IPR036390">
    <property type="entry name" value="WH_DNA-bd_sf"/>
</dbReference>
<dbReference type="GO" id="GO:0046983">
    <property type="term" value="F:protein dimerization activity"/>
    <property type="evidence" value="ECO:0007669"/>
    <property type="project" value="InterPro"/>
</dbReference>